<proteinExistence type="predicted"/>
<name>A0A059BK37_EUCGR</name>
<gene>
    <name evidence="1" type="ORF">EUGRSUZ_F00385</name>
</gene>
<evidence type="ECO:0000313" key="1">
    <source>
        <dbReference type="EMBL" id="KCW66592.1"/>
    </source>
</evidence>
<dbReference type="AlphaFoldDB" id="A0A059BK37"/>
<protein>
    <submittedName>
        <fullName evidence="1">Uncharacterized protein</fullName>
    </submittedName>
</protein>
<dbReference type="EMBL" id="KK198758">
    <property type="protein sequence ID" value="KCW66592.1"/>
    <property type="molecule type" value="Genomic_DNA"/>
</dbReference>
<sequence length="95" mass="11183">MQLVRDPHNKVRWRSLALLLLPALFSIERKKKCRLSNLQLNLRTFRQNTWGNRSWINHIPKMIAIGLGSIHQKPSCQWPDPWTKAMAKPSRQRSS</sequence>
<accession>A0A059BK37</accession>
<organism evidence="1">
    <name type="scientific">Eucalyptus grandis</name>
    <name type="common">Flooded gum</name>
    <dbReference type="NCBI Taxonomy" id="71139"/>
    <lineage>
        <taxon>Eukaryota</taxon>
        <taxon>Viridiplantae</taxon>
        <taxon>Streptophyta</taxon>
        <taxon>Embryophyta</taxon>
        <taxon>Tracheophyta</taxon>
        <taxon>Spermatophyta</taxon>
        <taxon>Magnoliopsida</taxon>
        <taxon>eudicotyledons</taxon>
        <taxon>Gunneridae</taxon>
        <taxon>Pentapetalae</taxon>
        <taxon>rosids</taxon>
        <taxon>malvids</taxon>
        <taxon>Myrtales</taxon>
        <taxon>Myrtaceae</taxon>
        <taxon>Myrtoideae</taxon>
        <taxon>Eucalypteae</taxon>
        <taxon>Eucalyptus</taxon>
    </lineage>
</organism>
<dbReference type="InParanoid" id="A0A059BK37"/>
<dbReference type="Gramene" id="KCW66592">
    <property type="protein sequence ID" value="KCW66592"/>
    <property type="gene ID" value="EUGRSUZ_F00385"/>
</dbReference>
<reference evidence="1" key="1">
    <citation type="submission" date="2013-07" db="EMBL/GenBank/DDBJ databases">
        <title>The genome of Eucalyptus grandis.</title>
        <authorList>
            <person name="Schmutz J."/>
            <person name="Hayes R."/>
            <person name="Myburg A."/>
            <person name="Tuskan G."/>
            <person name="Grattapaglia D."/>
            <person name="Rokhsar D.S."/>
        </authorList>
    </citation>
    <scope>NUCLEOTIDE SEQUENCE</scope>
    <source>
        <tissue evidence="1">Leaf extractions</tissue>
    </source>
</reference>